<dbReference type="PRINTS" id="PR00081">
    <property type="entry name" value="GDHRDH"/>
</dbReference>
<sequence length="243" mass="26402">MDWVGKRYWLVGASEGLGLALAQKLNTAGAEVIVSGRNKDRLDEVVAGLPGRARAVAVDVGDEASVAQATEEIGEIDGMVFLAGVYWPMPATDWNAEQAIAMADVNFTGAVRVLSHVVPQMVARDAGHIVMTGSLAGFRGLPGAVGYGASKAAVMSLTESLRADLWRTGVRVQLANPGFIKTRLTDKNAFHMPFLMTPEQAAQEMFELMCDKAAFDRSFPGLFSLVFRLSRFLPNWLYYRLFA</sequence>
<dbReference type="PROSITE" id="PS00061">
    <property type="entry name" value="ADH_SHORT"/>
    <property type="match status" value="1"/>
</dbReference>
<evidence type="ECO:0000313" key="6">
    <source>
        <dbReference type="Proteomes" id="UP000322545"/>
    </source>
</evidence>
<organism evidence="5 6">
    <name type="scientific">Roseovarius litoreus</name>
    <dbReference type="NCBI Taxonomy" id="1155722"/>
    <lineage>
        <taxon>Bacteria</taxon>
        <taxon>Pseudomonadati</taxon>
        <taxon>Pseudomonadota</taxon>
        <taxon>Alphaproteobacteria</taxon>
        <taxon>Rhodobacterales</taxon>
        <taxon>Roseobacteraceae</taxon>
        <taxon>Roseovarius</taxon>
    </lineage>
</organism>
<dbReference type="InterPro" id="IPR020904">
    <property type="entry name" value="Sc_DH/Rdtase_CS"/>
</dbReference>
<dbReference type="InterPro" id="IPR057326">
    <property type="entry name" value="KR_dom"/>
</dbReference>
<dbReference type="SUPFAM" id="SSF51735">
    <property type="entry name" value="NAD(P)-binding Rossmann-fold domains"/>
    <property type="match status" value="1"/>
</dbReference>
<name>A0A1M7ATD9_9RHOB</name>
<proteinExistence type="inferred from homology"/>
<dbReference type="InterPro" id="IPR002347">
    <property type="entry name" value="SDR_fam"/>
</dbReference>
<evidence type="ECO:0000256" key="1">
    <source>
        <dbReference type="ARBA" id="ARBA00006484"/>
    </source>
</evidence>
<evidence type="ECO:0000256" key="2">
    <source>
        <dbReference type="ARBA" id="ARBA00023002"/>
    </source>
</evidence>
<dbReference type="InterPro" id="IPR036291">
    <property type="entry name" value="NAD(P)-bd_dom_sf"/>
</dbReference>
<dbReference type="Pfam" id="PF00106">
    <property type="entry name" value="adh_short"/>
    <property type="match status" value="1"/>
</dbReference>
<dbReference type="SMART" id="SM00822">
    <property type="entry name" value="PKS_KR"/>
    <property type="match status" value="1"/>
</dbReference>
<dbReference type="PANTHER" id="PTHR44196:SF3">
    <property type="entry name" value="SHORT CHAIN DEHYDROGENASE FAMILY PROTEIN"/>
    <property type="match status" value="1"/>
</dbReference>
<dbReference type="PRINTS" id="PR00080">
    <property type="entry name" value="SDRFAMILY"/>
</dbReference>
<dbReference type="GO" id="GO:0016020">
    <property type="term" value="C:membrane"/>
    <property type="evidence" value="ECO:0007669"/>
    <property type="project" value="TreeGrafter"/>
</dbReference>
<dbReference type="GO" id="GO:0016491">
    <property type="term" value="F:oxidoreductase activity"/>
    <property type="evidence" value="ECO:0007669"/>
    <property type="project" value="UniProtKB-KW"/>
</dbReference>
<dbReference type="EMBL" id="FRCB01000001">
    <property type="protein sequence ID" value="SHL45679.1"/>
    <property type="molecule type" value="Genomic_DNA"/>
</dbReference>
<dbReference type="AlphaFoldDB" id="A0A1M7ATD9"/>
<accession>A0A1M7ATD9</accession>
<protein>
    <submittedName>
        <fullName evidence="5">NADP-dependent 3-hydroxy acid dehydrogenase YdfG</fullName>
    </submittedName>
</protein>
<evidence type="ECO:0000256" key="3">
    <source>
        <dbReference type="RuleBase" id="RU000363"/>
    </source>
</evidence>
<evidence type="ECO:0000313" key="5">
    <source>
        <dbReference type="EMBL" id="SHL45679.1"/>
    </source>
</evidence>
<reference evidence="5 6" key="1">
    <citation type="submission" date="2016-11" db="EMBL/GenBank/DDBJ databases">
        <authorList>
            <person name="Varghese N."/>
            <person name="Submissions S."/>
        </authorList>
    </citation>
    <scope>NUCLEOTIDE SEQUENCE [LARGE SCALE GENOMIC DNA]</scope>
    <source>
        <strain evidence="5 6">DSM 28249</strain>
    </source>
</reference>
<dbReference type="PANTHER" id="PTHR44196">
    <property type="entry name" value="DEHYDROGENASE/REDUCTASE SDR FAMILY MEMBER 7B"/>
    <property type="match status" value="1"/>
</dbReference>
<keyword evidence="2" id="KW-0560">Oxidoreductase</keyword>
<comment type="similarity">
    <text evidence="1 3">Belongs to the short-chain dehydrogenases/reductases (SDR) family.</text>
</comment>
<evidence type="ECO:0000259" key="4">
    <source>
        <dbReference type="SMART" id="SM00822"/>
    </source>
</evidence>
<gene>
    <name evidence="5" type="ORF">SAMN05443432_101559</name>
</gene>
<feature type="domain" description="Ketoreductase" evidence="4">
    <location>
        <begin position="6"/>
        <end position="178"/>
    </location>
</feature>
<dbReference type="Proteomes" id="UP000322545">
    <property type="component" value="Unassembled WGS sequence"/>
</dbReference>
<dbReference type="Gene3D" id="3.40.50.720">
    <property type="entry name" value="NAD(P)-binding Rossmann-like Domain"/>
    <property type="match status" value="1"/>
</dbReference>
<keyword evidence="6" id="KW-1185">Reference proteome</keyword>